<evidence type="ECO:0000256" key="1">
    <source>
        <dbReference type="SAM" id="MobiDB-lite"/>
    </source>
</evidence>
<feature type="compositionally biased region" description="Low complexity" evidence="1">
    <location>
        <begin position="42"/>
        <end position="56"/>
    </location>
</feature>
<reference evidence="3 4" key="1">
    <citation type="submission" date="2023-08" db="EMBL/GenBank/DDBJ databases">
        <title>Genome sequencing of plant associated microbes to promote plant fitness in Sorghum bicolor and Oryza sativa.</title>
        <authorList>
            <person name="Coleman-Derr D."/>
        </authorList>
    </citation>
    <scope>NUCLEOTIDE SEQUENCE [LARGE SCALE GENOMIC DNA]</scope>
    <source>
        <strain evidence="3 4">SLBN-33</strain>
    </source>
</reference>
<feature type="region of interest" description="Disordered" evidence="1">
    <location>
        <begin position="42"/>
        <end position="90"/>
    </location>
</feature>
<sequence>MTTILKSRVTMGLLVASCMAATATAHADDRLLKLLQLQTLNRTAPTAAPNKKNNAADNSTRKDEGADGRSSQPQPYNRGSQSGSTPPRRP</sequence>
<feature type="chain" id="PRO_5044747211" evidence="2">
    <location>
        <begin position="28"/>
        <end position="90"/>
    </location>
</feature>
<accession>A0ABD5CQ12</accession>
<organism evidence="3 4">
    <name type="scientific">Paraburkholderia graminis</name>
    <dbReference type="NCBI Taxonomy" id="60548"/>
    <lineage>
        <taxon>Bacteria</taxon>
        <taxon>Pseudomonadati</taxon>
        <taxon>Pseudomonadota</taxon>
        <taxon>Betaproteobacteria</taxon>
        <taxon>Burkholderiales</taxon>
        <taxon>Burkholderiaceae</taxon>
        <taxon>Paraburkholderia</taxon>
    </lineage>
</organism>
<dbReference type="Proteomes" id="UP001245184">
    <property type="component" value="Unassembled WGS sequence"/>
</dbReference>
<dbReference type="AlphaFoldDB" id="A0ABD5CQ12"/>
<dbReference type="EMBL" id="JAVIZN010000002">
    <property type="protein sequence ID" value="MDR6207424.1"/>
    <property type="molecule type" value="Genomic_DNA"/>
</dbReference>
<gene>
    <name evidence="3" type="ORF">QF025_006144</name>
</gene>
<evidence type="ECO:0000313" key="4">
    <source>
        <dbReference type="Proteomes" id="UP001245184"/>
    </source>
</evidence>
<feature type="compositionally biased region" description="Polar residues" evidence="1">
    <location>
        <begin position="69"/>
        <end position="90"/>
    </location>
</feature>
<keyword evidence="2" id="KW-0732">Signal</keyword>
<evidence type="ECO:0000313" key="3">
    <source>
        <dbReference type="EMBL" id="MDR6207424.1"/>
    </source>
</evidence>
<name>A0ABD5CQ12_9BURK</name>
<proteinExistence type="predicted"/>
<comment type="caution">
    <text evidence="3">The sequence shown here is derived from an EMBL/GenBank/DDBJ whole genome shotgun (WGS) entry which is preliminary data.</text>
</comment>
<evidence type="ECO:0000256" key="2">
    <source>
        <dbReference type="SAM" id="SignalP"/>
    </source>
</evidence>
<feature type="signal peptide" evidence="2">
    <location>
        <begin position="1"/>
        <end position="27"/>
    </location>
</feature>
<protein>
    <submittedName>
        <fullName evidence="3">Uncharacterized protein</fullName>
    </submittedName>
</protein>
<dbReference type="KEGG" id="pgp:CUJ91_05580"/>